<dbReference type="Pfam" id="PF01786">
    <property type="entry name" value="AOX"/>
    <property type="match status" value="1"/>
</dbReference>
<evidence type="ECO:0000256" key="4">
    <source>
        <dbReference type="ARBA" id="ARBA00022660"/>
    </source>
</evidence>
<dbReference type="InterPro" id="IPR038659">
    <property type="entry name" value="AOX_sf"/>
</dbReference>
<keyword evidence="9" id="KW-0560">Oxidoreductase</keyword>
<evidence type="ECO:0000256" key="3">
    <source>
        <dbReference type="ARBA" id="ARBA00022448"/>
    </source>
</evidence>
<protein>
    <recommendedName>
        <fullName evidence="14">Alternative oxidase</fullName>
    </recommendedName>
</protein>
<comment type="subcellular location">
    <subcellularLocation>
        <location evidence="2">Membrane</location>
    </subcellularLocation>
</comment>
<accession>A0A0F6W9U2</accession>
<dbReference type="GO" id="GO:0009916">
    <property type="term" value="F:alternative oxidase activity"/>
    <property type="evidence" value="ECO:0007669"/>
    <property type="project" value="InterPro"/>
</dbReference>
<organism evidence="12 13">
    <name type="scientific">Sandaracinus amylolyticus</name>
    <dbReference type="NCBI Taxonomy" id="927083"/>
    <lineage>
        <taxon>Bacteria</taxon>
        <taxon>Pseudomonadati</taxon>
        <taxon>Myxococcota</taxon>
        <taxon>Polyangia</taxon>
        <taxon>Polyangiales</taxon>
        <taxon>Sandaracinaceae</taxon>
        <taxon>Sandaracinus</taxon>
    </lineage>
</organism>
<dbReference type="InterPro" id="IPR002680">
    <property type="entry name" value="AOX"/>
</dbReference>
<dbReference type="KEGG" id="samy:DB32_008210"/>
<evidence type="ECO:0000256" key="6">
    <source>
        <dbReference type="ARBA" id="ARBA00022723"/>
    </source>
</evidence>
<keyword evidence="5" id="KW-0812">Transmembrane</keyword>
<dbReference type="OrthoDB" id="9801468at2"/>
<dbReference type="Proteomes" id="UP000034883">
    <property type="component" value="Chromosome"/>
</dbReference>
<evidence type="ECO:0000256" key="1">
    <source>
        <dbReference type="ARBA" id="ARBA00001962"/>
    </source>
</evidence>
<keyword evidence="3" id="KW-0813">Transport</keyword>
<evidence type="ECO:0000256" key="9">
    <source>
        <dbReference type="ARBA" id="ARBA00023002"/>
    </source>
</evidence>
<keyword evidence="8" id="KW-1133">Transmembrane helix</keyword>
<name>A0A0F6W9U2_9BACT</name>
<dbReference type="EMBL" id="CP011125">
    <property type="protein sequence ID" value="AKF11061.1"/>
    <property type="molecule type" value="Genomic_DNA"/>
</dbReference>
<keyword evidence="4" id="KW-0679">Respiratory chain</keyword>
<comment type="cofactor">
    <cofactor evidence="1">
        <name>Fe cation</name>
        <dbReference type="ChEBI" id="CHEBI:24875"/>
    </cofactor>
</comment>
<proteinExistence type="predicted"/>
<dbReference type="Gene3D" id="1.20.1260.140">
    <property type="entry name" value="Alternative oxidase"/>
    <property type="match status" value="1"/>
</dbReference>
<keyword evidence="13" id="KW-1185">Reference proteome</keyword>
<keyword evidence="11" id="KW-0472">Membrane</keyword>
<dbReference type="GO" id="GO:0016020">
    <property type="term" value="C:membrane"/>
    <property type="evidence" value="ECO:0007669"/>
    <property type="project" value="UniProtKB-SubCell"/>
</dbReference>
<keyword evidence="7" id="KW-0249">Electron transport</keyword>
<gene>
    <name evidence="12" type="ORF">DB32_008210</name>
</gene>
<reference evidence="12 13" key="1">
    <citation type="submission" date="2015-03" db="EMBL/GenBank/DDBJ databases">
        <title>Genome assembly of Sandaracinus amylolyticus DSM 53668.</title>
        <authorList>
            <person name="Sharma G."/>
            <person name="Subramanian S."/>
        </authorList>
    </citation>
    <scope>NUCLEOTIDE SEQUENCE [LARGE SCALE GENOMIC DNA]</scope>
    <source>
        <strain evidence="12 13">DSM 53668</strain>
    </source>
</reference>
<keyword evidence="6" id="KW-0479">Metal-binding</keyword>
<dbReference type="STRING" id="927083.DB32_008210"/>
<evidence type="ECO:0000256" key="7">
    <source>
        <dbReference type="ARBA" id="ARBA00022982"/>
    </source>
</evidence>
<evidence type="ECO:0000313" key="13">
    <source>
        <dbReference type="Proteomes" id="UP000034883"/>
    </source>
</evidence>
<evidence type="ECO:0000256" key="11">
    <source>
        <dbReference type="ARBA" id="ARBA00023136"/>
    </source>
</evidence>
<sequence>MDTTLERRAEARRDEEARTLRAPRIRHGIAARALFAVMDLVYGRAASLVKFRVLEVIARVPYQAWENVAYVAITHTHRDPDAPSRIFGAVSEHRAQQDNEQWHLLILEELCARLGARESWLLHRAIPQVLAMVYYHLSWLLYVLHPAWSYALNRDFEDHAEREYMAFVAAHPELEREPFASRYEAEYGTYLSVADLLRQIALDEREHKLESEARIPSPRFGLERA</sequence>
<evidence type="ECO:0000313" key="12">
    <source>
        <dbReference type="EMBL" id="AKF11061.1"/>
    </source>
</evidence>
<dbReference type="AlphaFoldDB" id="A0A0F6W9U2"/>
<evidence type="ECO:0008006" key="14">
    <source>
        <dbReference type="Google" id="ProtNLM"/>
    </source>
</evidence>
<evidence type="ECO:0000256" key="8">
    <source>
        <dbReference type="ARBA" id="ARBA00022989"/>
    </source>
</evidence>
<keyword evidence="10" id="KW-0408">Iron</keyword>
<evidence type="ECO:0000256" key="2">
    <source>
        <dbReference type="ARBA" id="ARBA00004370"/>
    </source>
</evidence>
<dbReference type="GO" id="GO:0046872">
    <property type="term" value="F:metal ion binding"/>
    <property type="evidence" value="ECO:0007669"/>
    <property type="project" value="UniProtKB-KW"/>
</dbReference>
<evidence type="ECO:0000256" key="10">
    <source>
        <dbReference type="ARBA" id="ARBA00023004"/>
    </source>
</evidence>
<evidence type="ECO:0000256" key="5">
    <source>
        <dbReference type="ARBA" id="ARBA00022692"/>
    </source>
</evidence>
<dbReference type="RefSeq" id="WP_053237967.1">
    <property type="nucleotide sequence ID" value="NZ_CP011125.1"/>
</dbReference>